<evidence type="ECO:0000313" key="2">
    <source>
        <dbReference type="Proteomes" id="UP000826188"/>
    </source>
</evidence>
<name>A0ABS6WYH3_9BACT</name>
<dbReference type="EMBL" id="JAHWGL010000024">
    <property type="protein sequence ID" value="MBW3128543.1"/>
    <property type="molecule type" value="Genomic_DNA"/>
</dbReference>
<dbReference type="InterPro" id="IPR021254">
    <property type="entry name" value="DUF2806"/>
</dbReference>
<reference evidence="1 2" key="1">
    <citation type="submission" date="2021-07" db="EMBL/GenBank/DDBJ databases">
        <title>Hymenobacter profundi sp. nov., isolated from deep-sea water.</title>
        <authorList>
            <person name="Kim M.K."/>
        </authorList>
    </citation>
    <scope>NUCLEOTIDE SEQUENCE [LARGE SCALE GENOMIC DNA]</scope>
    <source>
        <strain evidence="1 2">M2</strain>
    </source>
</reference>
<accession>A0ABS6WYH3</accession>
<organism evidence="1 2">
    <name type="scientific">Hymenobacter profundi</name>
    <dbReference type="NCBI Taxonomy" id="1982110"/>
    <lineage>
        <taxon>Bacteria</taxon>
        <taxon>Pseudomonadati</taxon>
        <taxon>Bacteroidota</taxon>
        <taxon>Cytophagia</taxon>
        <taxon>Cytophagales</taxon>
        <taxon>Hymenobacteraceae</taxon>
        <taxon>Hymenobacter</taxon>
    </lineage>
</organism>
<gene>
    <name evidence="1" type="ORF">KYK14_08285</name>
</gene>
<dbReference type="Pfam" id="PF10987">
    <property type="entry name" value="DUF2806"/>
    <property type="match status" value="1"/>
</dbReference>
<sequence>MQQLWSQILAGEVNKQGSFSIRTINLLSSLSIKDALLFRKLCTFILSITIIDNNSTDSYVLLDIRDINKPPFNISFSEIIHLESIYFISLNISTGYILRKHEIKINYNGQVLNIRTRLNNEPSISIGDVALTSIGKELSLIVKPEIDYNILNYWEKYYIDKDYDVSK</sequence>
<proteinExistence type="predicted"/>
<evidence type="ECO:0000313" key="1">
    <source>
        <dbReference type="EMBL" id="MBW3128543.1"/>
    </source>
</evidence>
<keyword evidence="2" id="KW-1185">Reference proteome</keyword>
<dbReference type="Proteomes" id="UP000826188">
    <property type="component" value="Unassembled WGS sequence"/>
</dbReference>
<protein>
    <submittedName>
        <fullName evidence="1">DUF2806 domain-containing protein</fullName>
    </submittedName>
</protein>
<comment type="caution">
    <text evidence="1">The sequence shown here is derived from an EMBL/GenBank/DDBJ whole genome shotgun (WGS) entry which is preliminary data.</text>
</comment>